<accession>A0ACB5TI09</accession>
<proteinExistence type="predicted"/>
<gene>
    <name evidence="1" type="ORF">Cboi01_000104100</name>
</gene>
<protein>
    <submittedName>
        <fullName evidence="1">Unnamed protein product</fullName>
    </submittedName>
</protein>
<keyword evidence="2" id="KW-1185">Reference proteome</keyword>
<dbReference type="EMBL" id="BSXV01000347">
    <property type="protein sequence ID" value="GME88711.1"/>
    <property type="molecule type" value="Genomic_DNA"/>
</dbReference>
<organism evidence="1 2">
    <name type="scientific">Candida boidinii</name>
    <name type="common">Yeast</name>
    <dbReference type="NCBI Taxonomy" id="5477"/>
    <lineage>
        <taxon>Eukaryota</taxon>
        <taxon>Fungi</taxon>
        <taxon>Dikarya</taxon>
        <taxon>Ascomycota</taxon>
        <taxon>Saccharomycotina</taxon>
        <taxon>Pichiomycetes</taxon>
        <taxon>Pichiales</taxon>
        <taxon>Pichiaceae</taxon>
        <taxon>Ogataea</taxon>
        <taxon>Ogataea/Candida clade</taxon>
    </lineage>
</organism>
<evidence type="ECO:0000313" key="2">
    <source>
        <dbReference type="Proteomes" id="UP001165101"/>
    </source>
</evidence>
<comment type="caution">
    <text evidence="1">The sequence shown here is derived from an EMBL/GenBank/DDBJ whole genome shotgun (WGS) entry which is preliminary data.</text>
</comment>
<evidence type="ECO:0000313" key="1">
    <source>
        <dbReference type="EMBL" id="GME88711.1"/>
    </source>
</evidence>
<name>A0ACB5TI09_CANBO</name>
<reference evidence="1" key="1">
    <citation type="submission" date="2023-04" db="EMBL/GenBank/DDBJ databases">
        <title>Candida boidinii NBRC 1967.</title>
        <authorList>
            <person name="Ichikawa N."/>
            <person name="Sato H."/>
            <person name="Tonouchi N."/>
        </authorList>
    </citation>
    <scope>NUCLEOTIDE SEQUENCE</scope>
    <source>
        <strain evidence="1">NBRC 1967</strain>
    </source>
</reference>
<sequence length="278" mass="32328">MSYNGIGLKSARGSGTNGYVQRNLSNIKDKYDTDGTQNKQYQRRKQLKNYSDKKYDKNDKLIRSVNTLKLELHDHQMKRELELKVMEYRDQLEDEFEEEGSGDDTEDNDSVVIEKLVKEYREKLINDMNNRNMRDKKYEAYKNMNEKEKKLQGFKEQINKRQKEKKNLNEEGEEEEEQGEEVETVETRSKDGLLSKALDYTSLSKDNTAPTEAEAAEAAEATKEITRETEAIEVDKQGDSSTNRTVQKKNSNKRKVISEVTQDRNDGGKRAKFDASMY</sequence>
<dbReference type="Proteomes" id="UP001165101">
    <property type="component" value="Unassembled WGS sequence"/>
</dbReference>